<organism evidence="3 4">
    <name type="scientific">Clytia hemisphaerica</name>
    <dbReference type="NCBI Taxonomy" id="252671"/>
    <lineage>
        <taxon>Eukaryota</taxon>
        <taxon>Metazoa</taxon>
        <taxon>Cnidaria</taxon>
        <taxon>Hydrozoa</taxon>
        <taxon>Hydroidolina</taxon>
        <taxon>Leptothecata</taxon>
        <taxon>Obeliida</taxon>
        <taxon>Clytiidae</taxon>
        <taxon>Clytia</taxon>
    </lineage>
</organism>
<dbReference type="Proteomes" id="UP000594262">
    <property type="component" value="Unplaced"/>
</dbReference>
<dbReference type="Gene3D" id="1.20.1280.50">
    <property type="match status" value="1"/>
</dbReference>
<dbReference type="InterPro" id="IPR036047">
    <property type="entry name" value="F-box-like_dom_sf"/>
</dbReference>
<sequence length="632" mass="74098">MVLVEEIHSCTTTASSSDSEPDSGGGGGPTMSRCVTRSMSASINQERKTHPNSAAEENNSNLCYTKLTTIKTRERTKRSRCTSRRKIRNNKKKKYTVNESRIELTDLSEEVLIAILEHVPATGLVSMSKTSWLFHRICHTDTLWKHRCKIDFNLQTKWAEFSHLYLYEMFFKANTLRDDQNFFKPVSQLKTSVIVWYLTNPSPPCHVVGHLTASQVKSIWSITEEELEEMYFDDSEDRPDMFPLCHYDWSRLYQVFLRKHGGVIPMQNYVLKRCFRNRVALEDHYKLSLHASRRQKWYQYLEDRDVGNREALKALTEHMPKVTYIYMLHQITAMYIEGNLKGGFQTVKAYAEFCGKFRSWMEEKSMKLWPPRIGEILAQDYRIALDFVNKCLASEAEERELDVESFMSKACPFVQMLHEVWTWQNQHGTAYRKEHRSSMIVRRHECYRKYLEFGRAEDFRKLRMYFERREVLSHWLKENLWLISVLGEGVVRSLRPPMLAPDYSFPVLGTDQVACLVQRFLETGLFSDFNKIRMKLSELSSMQIHGLFKKSQALELSIMNEMNRPDSFTLNETNRIQQQKPFPPHGRPQHMAPHTGLHPQPAPISTGGASSHMFYPPHQHNRFFQCQSHPFR</sequence>
<dbReference type="AlphaFoldDB" id="A0A7M6DKK7"/>
<dbReference type="RefSeq" id="XP_066928351.1">
    <property type="nucleotide sequence ID" value="XM_067072250.1"/>
</dbReference>
<evidence type="ECO:0000256" key="1">
    <source>
        <dbReference type="SAM" id="MobiDB-lite"/>
    </source>
</evidence>
<evidence type="ECO:0000313" key="3">
    <source>
        <dbReference type="EnsemblMetazoa" id="CLYHEMP014093.1"/>
    </source>
</evidence>
<dbReference type="PROSITE" id="PS50181">
    <property type="entry name" value="FBOX"/>
    <property type="match status" value="1"/>
</dbReference>
<reference evidence="3" key="1">
    <citation type="submission" date="2021-01" db="UniProtKB">
        <authorList>
            <consortium name="EnsemblMetazoa"/>
        </authorList>
    </citation>
    <scope>IDENTIFICATION</scope>
</reference>
<dbReference type="OrthoDB" id="9856535at2759"/>
<feature type="domain" description="F-box" evidence="2">
    <location>
        <begin position="101"/>
        <end position="147"/>
    </location>
</feature>
<dbReference type="GeneID" id="136815798"/>
<protein>
    <recommendedName>
        <fullName evidence="2">F-box domain-containing protein</fullName>
    </recommendedName>
</protein>
<evidence type="ECO:0000313" key="4">
    <source>
        <dbReference type="Proteomes" id="UP000594262"/>
    </source>
</evidence>
<feature type="region of interest" description="Disordered" evidence="1">
    <location>
        <begin position="7"/>
        <end position="34"/>
    </location>
</feature>
<dbReference type="Pfam" id="PF12937">
    <property type="entry name" value="F-box-like"/>
    <property type="match status" value="1"/>
</dbReference>
<dbReference type="EnsemblMetazoa" id="CLYHEMT014093.1">
    <property type="protein sequence ID" value="CLYHEMP014093.1"/>
    <property type="gene ID" value="CLYHEMG014093"/>
</dbReference>
<accession>A0A7M6DKK7</accession>
<name>A0A7M6DKK7_9CNID</name>
<keyword evidence="4" id="KW-1185">Reference proteome</keyword>
<proteinExistence type="predicted"/>
<evidence type="ECO:0000259" key="2">
    <source>
        <dbReference type="PROSITE" id="PS50181"/>
    </source>
</evidence>
<dbReference type="InterPro" id="IPR001810">
    <property type="entry name" value="F-box_dom"/>
</dbReference>
<dbReference type="SUPFAM" id="SSF81383">
    <property type="entry name" value="F-box domain"/>
    <property type="match status" value="1"/>
</dbReference>